<gene>
    <name evidence="6" type="primary">yiaD</name>
    <name evidence="6" type="ORF">AVENLUH5627_01953</name>
</gene>
<dbReference type="Proteomes" id="UP000075680">
    <property type="component" value="Unassembled WGS sequence"/>
</dbReference>
<keyword evidence="2 4" id="KW-0472">Membrane</keyword>
<evidence type="ECO:0000256" key="4">
    <source>
        <dbReference type="PROSITE-ProRule" id="PRU00473"/>
    </source>
</evidence>
<dbReference type="PANTHER" id="PTHR30329:SF21">
    <property type="entry name" value="LIPOPROTEIN YIAD-RELATED"/>
    <property type="match status" value="1"/>
</dbReference>
<evidence type="ECO:0000313" key="7">
    <source>
        <dbReference type="Proteomes" id="UP000075680"/>
    </source>
</evidence>
<evidence type="ECO:0000313" key="6">
    <source>
        <dbReference type="EMBL" id="KXZ67954.1"/>
    </source>
</evidence>
<comment type="subcellular location">
    <subcellularLocation>
        <location evidence="1">Cell outer membrane</location>
    </subcellularLocation>
</comment>
<dbReference type="AlphaFoldDB" id="A0A150HNU5"/>
<accession>A0A150HNU5</accession>
<dbReference type="PROSITE" id="PS51257">
    <property type="entry name" value="PROKAR_LIPOPROTEIN"/>
    <property type="match status" value="1"/>
</dbReference>
<dbReference type="CDD" id="cd07185">
    <property type="entry name" value="OmpA_C-like"/>
    <property type="match status" value="1"/>
</dbReference>
<dbReference type="RefSeq" id="WP_004881069.1">
    <property type="nucleotide sequence ID" value="NZ_BCLZ01000019.1"/>
</dbReference>
<dbReference type="PATRIC" id="fig|52133.18.peg.2027"/>
<dbReference type="PANTHER" id="PTHR30329">
    <property type="entry name" value="STATOR ELEMENT OF FLAGELLAR MOTOR COMPLEX"/>
    <property type="match status" value="1"/>
</dbReference>
<feature type="domain" description="OmpA-like" evidence="5">
    <location>
        <begin position="104"/>
        <end position="221"/>
    </location>
</feature>
<sequence length="221" mass="22630">MRALVISTLVGAGLVLSGCQTMSGQGNDIGGVSYDKSALGALIGAAAGYGVSKGINNGSSSQNNRAIAIGAILGGASGLYLDNKEKKLREQMAGTGVDVGRNPDGSVQLIMPGSITFDTNKSNIKPNFYGTLNKVAQVLAEDNKSAILVTGYTDNTGNDSINIPLSQARAQSVKTYLAGQGISSSRIDAQGMGSSNPIASNATAAGKEQNRRVEISIYAKQ</sequence>
<dbReference type="InterPro" id="IPR006665">
    <property type="entry name" value="OmpA-like"/>
</dbReference>
<dbReference type="EMBL" id="JRUE01000177">
    <property type="protein sequence ID" value="KXZ67954.1"/>
    <property type="molecule type" value="Genomic_DNA"/>
</dbReference>
<evidence type="ECO:0000256" key="3">
    <source>
        <dbReference type="ARBA" id="ARBA00023237"/>
    </source>
</evidence>
<evidence type="ECO:0000256" key="1">
    <source>
        <dbReference type="ARBA" id="ARBA00004442"/>
    </source>
</evidence>
<dbReference type="SUPFAM" id="SSF103088">
    <property type="entry name" value="OmpA-like"/>
    <property type="match status" value="1"/>
</dbReference>
<proteinExistence type="predicted"/>
<dbReference type="GO" id="GO:0009279">
    <property type="term" value="C:cell outer membrane"/>
    <property type="evidence" value="ECO:0007669"/>
    <property type="project" value="UniProtKB-SubCell"/>
</dbReference>
<keyword evidence="6" id="KW-0449">Lipoprotein</keyword>
<dbReference type="GeneID" id="58195577"/>
<dbReference type="PROSITE" id="PS01068">
    <property type="entry name" value="OMPA_1"/>
    <property type="match status" value="1"/>
</dbReference>
<protein>
    <submittedName>
        <fullName evidence="6">Putative lipoprotein YiaD</fullName>
    </submittedName>
</protein>
<dbReference type="PRINTS" id="PR01021">
    <property type="entry name" value="OMPADOMAIN"/>
</dbReference>
<dbReference type="Gene3D" id="3.30.1330.60">
    <property type="entry name" value="OmpA-like domain"/>
    <property type="match status" value="1"/>
</dbReference>
<accession>A0A137XIB6</accession>
<evidence type="ECO:0000259" key="5">
    <source>
        <dbReference type="PROSITE" id="PS51123"/>
    </source>
</evidence>
<keyword evidence="3" id="KW-0998">Cell outer membrane</keyword>
<reference evidence="6 7" key="1">
    <citation type="journal article" date="2016" name="Sci. Rep.">
        <title>Genomic and phenotypic characterization of the species Acinetobacter venetianus.</title>
        <authorList>
            <person name="Fondi M."/>
            <person name="Maida I."/>
            <person name="Perrin E."/>
            <person name="Orlandini V."/>
            <person name="La Torre L."/>
            <person name="Bosi E."/>
            <person name="Negroni A."/>
            <person name="Zanaroli G."/>
            <person name="Fava F."/>
            <person name="Decorosi F."/>
            <person name="Giovannetti L."/>
            <person name="Viti C."/>
            <person name="Vaneechoutte M."/>
            <person name="Dijkshoorn L."/>
            <person name="Fani R."/>
        </authorList>
    </citation>
    <scope>NUCLEOTIDE SEQUENCE [LARGE SCALE GENOMIC DNA]</scope>
    <source>
        <strain evidence="6 7">LUH5627</strain>
    </source>
</reference>
<comment type="caution">
    <text evidence="6">The sequence shown here is derived from an EMBL/GenBank/DDBJ whole genome shotgun (WGS) entry which is preliminary data.</text>
</comment>
<dbReference type="PRINTS" id="PR01023">
    <property type="entry name" value="NAFLGMOTY"/>
</dbReference>
<dbReference type="Pfam" id="PF00691">
    <property type="entry name" value="OmpA"/>
    <property type="match status" value="1"/>
</dbReference>
<evidence type="ECO:0000256" key="2">
    <source>
        <dbReference type="ARBA" id="ARBA00023136"/>
    </source>
</evidence>
<organism evidence="6 7">
    <name type="scientific">Acinetobacter venetianus</name>
    <dbReference type="NCBI Taxonomy" id="52133"/>
    <lineage>
        <taxon>Bacteria</taxon>
        <taxon>Pseudomonadati</taxon>
        <taxon>Pseudomonadota</taxon>
        <taxon>Gammaproteobacteria</taxon>
        <taxon>Moraxellales</taxon>
        <taxon>Moraxellaceae</taxon>
        <taxon>Acinetobacter</taxon>
    </lineage>
</organism>
<dbReference type="InterPro" id="IPR036737">
    <property type="entry name" value="OmpA-like_sf"/>
</dbReference>
<dbReference type="PROSITE" id="PS51123">
    <property type="entry name" value="OMPA_2"/>
    <property type="match status" value="1"/>
</dbReference>
<dbReference type="InterPro" id="IPR050330">
    <property type="entry name" value="Bact_OuterMem_StrucFunc"/>
</dbReference>
<name>A0A150HNU5_9GAMM</name>
<dbReference type="InterPro" id="IPR006664">
    <property type="entry name" value="OMP_bac"/>
</dbReference>
<dbReference type="InterPro" id="IPR006690">
    <property type="entry name" value="OMPA-like_CS"/>
</dbReference>